<evidence type="ECO:0008006" key="3">
    <source>
        <dbReference type="Google" id="ProtNLM"/>
    </source>
</evidence>
<accession>A0A9P6XSC0</accession>
<reference evidence="1" key="1">
    <citation type="journal article" date="2020" name="Microb. Genom.">
        <title>Genetic diversity of clinical and environmental Mucorales isolates obtained from an investigation of mucormycosis cases among solid organ transplant recipients.</title>
        <authorList>
            <person name="Nguyen M.H."/>
            <person name="Kaul D."/>
            <person name="Muto C."/>
            <person name="Cheng S.J."/>
            <person name="Richter R.A."/>
            <person name="Bruno V.M."/>
            <person name="Liu G."/>
            <person name="Beyhan S."/>
            <person name="Sundermann A.J."/>
            <person name="Mounaud S."/>
            <person name="Pasculle A.W."/>
            <person name="Nierman W.C."/>
            <person name="Driscoll E."/>
            <person name="Cumbie R."/>
            <person name="Clancy C.J."/>
            <person name="Dupont C.L."/>
        </authorList>
    </citation>
    <scope>NUCLEOTIDE SEQUENCE</scope>
    <source>
        <strain evidence="1">GL16</strain>
    </source>
</reference>
<evidence type="ECO:0000313" key="1">
    <source>
        <dbReference type="EMBL" id="KAG1531538.1"/>
    </source>
</evidence>
<protein>
    <recommendedName>
        <fullName evidence="3">Endonuclease/exonuclease/phosphatase domain-containing protein</fullName>
    </recommendedName>
</protein>
<dbReference type="EMBL" id="JAANIT010005448">
    <property type="protein sequence ID" value="KAG1531538.1"/>
    <property type="molecule type" value="Genomic_DNA"/>
</dbReference>
<evidence type="ECO:0000313" key="2">
    <source>
        <dbReference type="Proteomes" id="UP000717996"/>
    </source>
</evidence>
<name>A0A9P6XSC0_RHIOR</name>
<dbReference type="AlphaFoldDB" id="A0A9P6XSC0"/>
<comment type="caution">
    <text evidence="1">The sequence shown here is derived from an EMBL/GenBank/DDBJ whole genome shotgun (WGS) entry which is preliminary data.</text>
</comment>
<organism evidence="1 2">
    <name type="scientific">Rhizopus oryzae</name>
    <name type="common">Mucormycosis agent</name>
    <name type="synonym">Rhizopus arrhizus var. delemar</name>
    <dbReference type="NCBI Taxonomy" id="64495"/>
    <lineage>
        <taxon>Eukaryota</taxon>
        <taxon>Fungi</taxon>
        <taxon>Fungi incertae sedis</taxon>
        <taxon>Mucoromycota</taxon>
        <taxon>Mucoromycotina</taxon>
        <taxon>Mucoromycetes</taxon>
        <taxon>Mucorales</taxon>
        <taxon>Mucorineae</taxon>
        <taxon>Rhizopodaceae</taxon>
        <taxon>Rhizopus</taxon>
    </lineage>
</organism>
<proteinExistence type="predicted"/>
<gene>
    <name evidence="1" type="ORF">G6F51_013484</name>
</gene>
<sequence>MMLVHEDLSLGSDHHPVSLSCVLPPPPSPPAHPRRLWNLSRLTESDCLYVGLFRDRIQPFRECLTTYASPTNIIAPDMDLLANELTSIIHSCLDDSVGQRNPRGSGNVWFWTDDLQTLFDRREQTRRKWKRAAGINKVLRWQEYEVAAKRFKSALYCRRRATWKQFCETLSSGPLSDTTATIKRIRRNRTLSPSYSHPEGPTVAATTMANHLQQVFSGSSLPSTSGYRDGAHCASQTSLASQGSWL</sequence>
<dbReference type="Proteomes" id="UP000717996">
    <property type="component" value="Unassembled WGS sequence"/>
</dbReference>